<dbReference type="PANTHER" id="PTHR22916">
    <property type="entry name" value="GLYCOSYLTRANSFERASE"/>
    <property type="match status" value="1"/>
</dbReference>
<protein>
    <submittedName>
        <fullName evidence="2">Glycosyltransferase family 2 protein</fullName>
        <ecNumber evidence="2">2.4.-.-</ecNumber>
    </submittedName>
</protein>
<dbReference type="SUPFAM" id="SSF53448">
    <property type="entry name" value="Nucleotide-diphospho-sugar transferases"/>
    <property type="match status" value="1"/>
</dbReference>
<dbReference type="AlphaFoldDB" id="A0AA50DJ02"/>
<dbReference type="PANTHER" id="PTHR22916:SF3">
    <property type="entry name" value="UDP-GLCNAC:BETAGAL BETA-1,3-N-ACETYLGLUCOSAMINYLTRANSFERASE-LIKE PROTEIN 1"/>
    <property type="match status" value="1"/>
</dbReference>
<accession>A0AA50DJ02</accession>
<feature type="domain" description="Glycosyltransferase 2-like" evidence="1">
    <location>
        <begin position="8"/>
        <end position="159"/>
    </location>
</feature>
<dbReference type="EMBL" id="CP132353">
    <property type="protein sequence ID" value="WLS78851.1"/>
    <property type="molecule type" value="Genomic_DNA"/>
</dbReference>
<name>A0AA50DJ02_9GAMM</name>
<dbReference type="Pfam" id="PF00535">
    <property type="entry name" value="Glycos_transf_2"/>
    <property type="match status" value="1"/>
</dbReference>
<keyword evidence="2" id="KW-0328">Glycosyltransferase</keyword>
<dbReference type="EC" id="2.4.-.-" evidence="2"/>
<dbReference type="InterPro" id="IPR029044">
    <property type="entry name" value="Nucleotide-diphossugar_trans"/>
</dbReference>
<sequence>MNASCQLSILIAAHNSERFLAATLESIIASLGKSLEKAEIIIINDASTDSTQAIIDNYARRLPRLSHVYATHRNVGKARNHAVQLASGDYILMVDSDDRLLPGALHERLDTLSVHKPGILLSKIIEVREHTPEPRWQSAEPEELTQHQAIERFLIHRDYQAHFIGQFFSRALLQAHAFPDFICYEDTWLFPLLLTQSQKTLFSDRGFYLYRKHATSLSSAIDEPKIACLIAATQQMDRVLPAHFSPLITCHWIDIANRYHDALRGTEQGAIVRERIGQTNLIQFLLHRKVRLSYKRKMLKVRKRGL</sequence>
<dbReference type="CDD" id="cd00761">
    <property type="entry name" value="Glyco_tranf_GTA_type"/>
    <property type="match status" value="1"/>
</dbReference>
<gene>
    <name evidence="2" type="ORF">Q3V30_20910</name>
</gene>
<dbReference type="Proteomes" id="UP001228139">
    <property type="component" value="Chromosome"/>
</dbReference>
<keyword evidence="3" id="KW-1185">Reference proteome</keyword>
<evidence type="ECO:0000313" key="3">
    <source>
        <dbReference type="Proteomes" id="UP001228139"/>
    </source>
</evidence>
<proteinExistence type="predicted"/>
<dbReference type="RefSeq" id="WP_306209104.1">
    <property type="nucleotide sequence ID" value="NZ_CP132353.1"/>
</dbReference>
<reference evidence="2 3" key="1">
    <citation type="submission" date="2023-07" db="EMBL/GenBank/DDBJ databases">
        <title>Pathogenic bacteria of pear tree diseases.</title>
        <authorList>
            <person name="Zhang Z."/>
            <person name="He L."/>
            <person name="Huang R."/>
        </authorList>
    </citation>
    <scope>NUCLEOTIDE SEQUENCE [LARGE SCALE GENOMIC DNA]</scope>
    <source>
        <strain evidence="2 3">DE2</strain>
    </source>
</reference>
<dbReference type="InterPro" id="IPR001173">
    <property type="entry name" value="Glyco_trans_2-like"/>
</dbReference>
<evidence type="ECO:0000313" key="2">
    <source>
        <dbReference type="EMBL" id="WLS78851.1"/>
    </source>
</evidence>
<dbReference type="GO" id="GO:0016758">
    <property type="term" value="F:hexosyltransferase activity"/>
    <property type="evidence" value="ECO:0007669"/>
    <property type="project" value="UniProtKB-ARBA"/>
</dbReference>
<dbReference type="KEGG" id="epi:Q3V30_20910"/>
<keyword evidence="2" id="KW-0808">Transferase</keyword>
<organism evidence="2 3">
    <name type="scientific">Erwinia pyri</name>
    <dbReference type="NCBI Taxonomy" id="3062598"/>
    <lineage>
        <taxon>Bacteria</taxon>
        <taxon>Pseudomonadati</taxon>
        <taxon>Pseudomonadota</taxon>
        <taxon>Gammaproteobacteria</taxon>
        <taxon>Enterobacterales</taxon>
        <taxon>Erwiniaceae</taxon>
        <taxon>Erwinia</taxon>
    </lineage>
</organism>
<evidence type="ECO:0000259" key="1">
    <source>
        <dbReference type="Pfam" id="PF00535"/>
    </source>
</evidence>
<dbReference type="Gene3D" id="3.90.550.10">
    <property type="entry name" value="Spore Coat Polysaccharide Biosynthesis Protein SpsA, Chain A"/>
    <property type="match status" value="1"/>
</dbReference>